<comment type="caution">
    <text evidence="10">The sequence shown here is derived from an EMBL/GenBank/DDBJ whole genome shotgun (WGS) entry which is preliminary data.</text>
</comment>
<comment type="cofactor">
    <cofactor evidence="1">
        <name>pyruvate</name>
        <dbReference type="ChEBI" id="CHEBI:15361"/>
    </cofactor>
</comment>
<evidence type="ECO:0000256" key="1">
    <source>
        <dbReference type="ARBA" id="ARBA00001928"/>
    </source>
</evidence>
<evidence type="ECO:0000313" key="10">
    <source>
        <dbReference type="EMBL" id="GEM89162.1"/>
    </source>
</evidence>
<evidence type="ECO:0000256" key="7">
    <source>
        <dbReference type="ARBA" id="ARBA00023239"/>
    </source>
</evidence>
<sequence>MSRLKLSGFNNLRKLLSFSFYDFVVATDEDDRKSYAAYLNERYAAARVRALLERIADIIDAEVLASSEQDYDPYGASALLLLSDEAGSGAAPAWASSVRMHLDKSHIAAHTYPDFAHPEGILGFRVDIELSTCGEISPLRSLDEIFRFFDTDVVVIDYLVRGYTRAEDGSHVFMDHEVPSITRFIDPEILAQFERVERALPAAHTWQLKLLRTRIDPSEYFAPAKPVDEVQLQGVLDEMAAVYRGL</sequence>
<evidence type="ECO:0000256" key="5">
    <source>
        <dbReference type="ARBA" id="ARBA00023115"/>
    </source>
</evidence>
<keyword evidence="3" id="KW-0068">Autocatalytic cleavage</keyword>
<dbReference type="PANTHER" id="PTHR33866">
    <property type="entry name" value="S-ADENOSYLMETHIONINE DECARBOXYLASE PROENZYME"/>
    <property type="match status" value="1"/>
</dbReference>
<evidence type="ECO:0000313" key="11">
    <source>
        <dbReference type="Proteomes" id="UP000321827"/>
    </source>
</evidence>
<keyword evidence="2" id="KW-0210">Decarboxylase</keyword>
<keyword evidence="6" id="KW-0865">Zymogen</keyword>
<dbReference type="GO" id="GO:0005829">
    <property type="term" value="C:cytosol"/>
    <property type="evidence" value="ECO:0007669"/>
    <property type="project" value="TreeGrafter"/>
</dbReference>
<evidence type="ECO:0000256" key="3">
    <source>
        <dbReference type="ARBA" id="ARBA00022813"/>
    </source>
</evidence>
<keyword evidence="9" id="KW-0670">Pyruvate</keyword>
<dbReference type="Gene3D" id="3.60.90.10">
    <property type="entry name" value="S-adenosylmethionine decarboxylase"/>
    <property type="match status" value="1"/>
</dbReference>
<protein>
    <submittedName>
        <fullName evidence="10">S-adenosylmethionine decarboxylase proenzyme</fullName>
    </submittedName>
</protein>
<dbReference type="GO" id="GO:0004014">
    <property type="term" value="F:adenosylmethionine decarboxylase activity"/>
    <property type="evidence" value="ECO:0007669"/>
    <property type="project" value="InterPro"/>
</dbReference>
<accession>A0A511RJP5</accession>
<evidence type="ECO:0000256" key="4">
    <source>
        <dbReference type="ARBA" id="ARBA00023066"/>
    </source>
</evidence>
<evidence type="ECO:0000256" key="9">
    <source>
        <dbReference type="ARBA" id="ARBA00023317"/>
    </source>
</evidence>
<dbReference type="Proteomes" id="UP000321827">
    <property type="component" value="Unassembled WGS sequence"/>
</dbReference>
<keyword evidence="8" id="KW-0704">Schiff base</keyword>
<evidence type="ECO:0000256" key="6">
    <source>
        <dbReference type="ARBA" id="ARBA00023145"/>
    </source>
</evidence>
<dbReference type="EMBL" id="BJXN01000003">
    <property type="protein sequence ID" value="GEM89162.1"/>
    <property type="molecule type" value="Genomic_DNA"/>
</dbReference>
<evidence type="ECO:0000256" key="2">
    <source>
        <dbReference type="ARBA" id="ARBA00022793"/>
    </source>
</evidence>
<proteinExistence type="predicted"/>
<dbReference type="InterPro" id="IPR003826">
    <property type="entry name" value="AdoMetDC_fam_prok"/>
</dbReference>
<dbReference type="AlphaFoldDB" id="A0A511RJP5"/>
<dbReference type="SUPFAM" id="SSF56276">
    <property type="entry name" value="S-adenosylmethionine decarboxylase"/>
    <property type="match status" value="1"/>
</dbReference>
<keyword evidence="4" id="KW-0745">Spermidine biosynthesis</keyword>
<organism evidence="10 11">
    <name type="scientific">Oceanithermus desulfurans NBRC 100063</name>
    <dbReference type="NCBI Taxonomy" id="1227550"/>
    <lineage>
        <taxon>Bacteria</taxon>
        <taxon>Thermotogati</taxon>
        <taxon>Deinococcota</taxon>
        <taxon>Deinococci</taxon>
        <taxon>Thermales</taxon>
        <taxon>Thermaceae</taxon>
        <taxon>Oceanithermus</taxon>
    </lineage>
</organism>
<dbReference type="InterPro" id="IPR016067">
    <property type="entry name" value="S-AdoMet_deCO2ase_core"/>
</dbReference>
<dbReference type="RefSeq" id="WP_147145680.1">
    <property type="nucleotide sequence ID" value="NZ_BJXN01000003.1"/>
</dbReference>
<reference evidence="10 11" key="1">
    <citation type="submission" date="2019-07" db="EMBL/GenBank/DDBJ databases">
        <title>Whole genome shotgun sequence of Oceanithermus desulfurans NBRC 100063.</title>
        <authorList>
            <person name="Hosoyama A."/>
            <person name="Uohara A."/>
            <person name="Ohji S."/>
            <person name="Ichikawa N."/>
        </authorList>
    </citation>
    <scope>NUCLEOTIDE SEQUENCE [LARGE SCALE GENOMIC DNA]</scope>
    <source>
        <strain evidence="10 11">NBRC 100063</strain>
    </source>
</reference>
<evidence type="ECO:0000256" key="8">
    <source>
        <dbReference type="ARBA" id="ARBA00023270"/>
    </source>
</evidence>
<name>A0A511RJP5_9DEIN</name>
<keyword evidence="5" id="KW-0620">Polyamine biosynthesis</keyword>
<keyword evidence="7" id="KW-0456">Lyase</keyword>
<dbReference type="Pfam" id="PF02675">
    <property type="entry name" value="AdoMet_dc"/>
    <property type="match status" value="1"/>
</dbReference>
<dbReference type="PANTHER" id="PTHR33866:SF1">
    <property type="entry name" value="S-ADENOSYLMETHIONINE DECARBOXYLASE PROENZYME"/>
    <property type="match status" value="1"/>
</dbReference>
<dbReference type="GO" id="GO:0008295">
    <property type="term" value="P:spermidine biosynthetic process"/>
    <property type="evidence" value="ECO:0007669"/>
    <property type="project" value="UniProtKB-KW"/>
</dbReference>
<gene>
    <name evidence="10" type="primary">speD</name>
    <name evidence="10" type="ORF">ODE01S_05960</name>
</gene>
<dbReference type="OrthoDB" id="5290709at2"/>